<evidence type="ECO:0000256" key="6">
    <source>
        <dbReference type="SAM" id="MobiDB-lite"/>
    </source>
</evidence>
<keyword evidence="3" id="KW-0238">DNA-binding</keyword>
<dbReference type="GO" id="GO:0003677">
    <property type="term" value="F:DNA binding"/>
    <property type="evidence" value="ECO:0007669"/>
    <property type="project" value="UniProtKB-KW"/>
</dbReference>
<dbReference type="PROSITE" id="PS50863">
    <property type="entry name" value="B3"/>
    <property type="match status" value="3"/>
</dbReference>
<feature type="region of interest" description="Disordered" evidence="6">
    <location>
        <begin position="117"/>
        <end position="166"/>
    </location>
</feature>
<evidence type="ECO:0000256" key="1">
    <source>
        <dbReference type="ARBA" id="ARBA00004123"/>
    </source>
</evidence>
<feature type="domain" description="TF-B3" evidence="7">
    <location>
        <begin position="12"/>
        <end position="105"/>
    </location>
</feature>
<evidence type="ECO:0000313" key="8">
    <source>
        <dbReference type="EMBL" id="KAK7310188.1"/>
    </source>
</evidence>
<keyword evidence="9" id="KW-1185">Reference proteome</keyword>
<evidence type="ECO:0000256" key="2">
    <source>
        <dbReference type="ARBA" id="ARBA00023015"/>
    </source>
</evidence>
<dbReference type="InterPro" id="IPR015300">
    <property type="entry name" value="DNA-bd_pseudobarrel_sf"/>
</dbReference>
<keyword evidence="4" id="KW-0804">Transcription</keyword>
<sequence>MTSPCGRTTTVHFFKIILRTSLADGKLMLPKRFTRKYGDGMSNPVLLKLPDGTEWKINWRKIDDGIWFQKGWKEFATYYSLGHGHLLLFEYKRTSHFDVKIFDISALEIDYPIQGTRDEKDNLDQTSNGSDDSAEILEQSPSHKTKLKSPLSSPQPPKKMKSDTTLNVDRSSNELNLHQQPQTRLTRLQEARLMKQELKEENEGICSTECLKVEQLISTKYSEASTSASSFKPKQPSFTRVMKPSYIERHYLKIPLKFAEKYMMKTKAVVLLEVMEGRTWPVIYSATRFLVGWEKFAAENKLKVGDVCVFELIQKMQGLCFKVTIFQGAEEPVSNISQGGGSACQRSLGSKKSHYFLTGGALDDALKFTSENPFYIRIHTAFYKKYFVPITQNVMIQFKSKLWPVKLLFNASRNTAQFSAGWLNFARENKLQGGDVCVFELLSVEDEDDAVLHLHIFRCKT</sequence>
<feature type="domain" description="TF-B3" evidence="7">
    <location>
        <begin position="399"/>
        <end position="460"/>
    </location>
</feature>
<dbReference type="AlphaFoldDB" id="A0AAN9PUX0"/>
<protein>
    <recommendedName>
        <fullName evidence="7">TF-B3 domain-containing protein</fullName>
    </recommendedName>
</protein>
<dbReference type="Proteomes" id="UP001359559">
    <property type="component" value="Unassembled WGS sequence"/>
</dbReference>
<evidence type="ECO:0000256" key="5">
    <source>
        <dbReference type="ARBA" id="ARBA00023242"/>
    </source>
</evidence>
<feature type="domain" description="TF-B3" evidence="7">
    <location>
        <begin position="237"/>
        <end position="329"/>
    </location>
</feature>
<evidence type="ECO:0000256" key="4">
    <source>
        <dbReference type="ARBA" id="ARBA00023163"/>
    </source>
</evidence>
<keyword evidence="5" id="KW-0539">Nucleus</keyword>
<keyword evidence="2" id="KW-0805">Transcription regulation</keyword>
<name>A0AAN9PUX0_CLITE</name>
<dbReference type="EMBL" id="JAYKXN010000002">
    <property type="protein sequence ID" value="KAK7310188.1"/>
    <property type="molecule type" value="Genomic_DNA"/>
</dbReference>
<dbReference type="PANTHER" id="PTHR31920">
    <property type="entry name" value="B3 DOMAIN-CONTAINING"/>
    <property type="match status" value="1"/>
</dbReference>
<dbReference type="Gene3D" id="2.40.330.10">
    <property type="entry name" value="DNA-binding pseudobarrel domain"/>
    <property type="match status" value="3"/>
</dbReference>
<proteinExistence type="predicted"/>
<evidence type="ECO:0000259" key="7">
    <source>
        <dbReference type="PROSITE" id="PS50863"/>
    </source>
</evidence>
<dbReference type="GO" id="GO:0005634">
    <property type="term" value="C:nucleus"/>
    <property type="evidence" value="ECO:0007669"/>
    <property type="project" value="UniProtKB-SubCell"/>
</dbReference>
<gene>
    <name evidence="8" type="ORF">RJT34_07527</name>
</gene>
<evidence type="ECO:0000313" key="9">
    <source>
        <dbReference type="Proteomes" id="UP001359559"/>
    </source>
</evidence>
<comment type="caution">
    <text evidence="8">The sequence shown here is derived from an EMBL/GenBank/DDBJ whole genome shotgun (WGS) entry which is preliminary data.</text>
</comment>
<dbReference type="CDD" id="cd10017">
    <property type="entry name" value="B3_DNA"/>
    <property type="match status" value="3"/>
</dbReference>
<comment type="subcellular location">
    <subcellularLocation>
        <location evidence="1">Nucleus</location>
    </subcellularLocation>
</comment>
<dbReference type="PANTHER" id="PTHR31920:SF135">
    <property type="entry name" value="B3 DOMAIN-CONTAINING PROTEIN OS03G0621600-RELATED"/>
    <property type="match status" value="1"/>
</dbReference>
<dbReference type="SMART" id="SM01019">
    <property type="entry name" value="B3"/>
    <property type="match status" value="3"/>
</dbReference>
<dbReference type="InterPro" id="IPR050655">
    <property type="entry name" value="Plant_B3_domain"/>
</dbReference>
<reference evidence="8 9" key="1">
    <citation type="submission" date="2024-01" db="EMBL/GenBank/DDBJ databases">
        <title>The genomes of 5 underutilized Papilionoideae crops provide insights into root nodulation and disease resistance.</title>
        <authorList>
            <person name="Yuan L."/>
        </authorList>
    </citation>
    <scope>NUCLEOTIDE SEQUENCE [LARGE SCALE GENOMIC DNA]</scope>
    <source>
        <strain evidence="8">LY-2023</strain>
        <tissue evidence="8">Leaf</tissue>
    </source>
</reference>
<dbReference type="SUPFAM" id="SSF101936">
    <property type="entry name" value="DNA-binding pseudobarrel domain"/>
    <property type="match status" value="3"/>
</dbReference>
<dbReference type="Pfam" id="PF02362">
    <property type="entry name" value="B3"/>
    <property type="match status" value="3"/>
</dbReference>
<dbReference type="InterPro" id="IPR003340">
    <property type="entry name" value="B3_DNA-bd"/>
</dbReference>
<evidence type="ECO:0000256" key="3">
    <source>
        <dbReference type="ARBA" id="ARBA00023125"/>
    </source>
</evidence>
<accession>A0AAN9PUX0</accession>
<organism evidence="8 9">
    <name type="scientific">Clitoria ternatea</name>
    <name type="common">Butterfly pea</name>
    <dbReference type="NCBI Taxonomy" id="43366"/>
    <lineage>
        <taxon>Eukaryota</taxon>
        <taxon>Viridiplantae</taxon>
        <taxon>Streptophyta</taxon>
        <taxon>Embryophyta</taxon>
        <taxon>Tracheophyta</taxon>
        <taxon>Spermatophyta</taxon>
        <taxon>Magnoliopsida</taxon>
        <taxon>eudicotyledons</taxon>
        <taxon>Gunneridae</taxon>
        <taxon>Pentapetalae</taxon>
        <taxon>rosids</taxon>
        <taxon>fabids</taxon>
        <taxon>Fabales</taxon>
        <taxon>Fabaceae</taxon>
        <taxon>Papilionoideae</taxon>
        <taxon>50 kb inversion clade</taxon>
        <taxon>NPAAA clade</taxon>
        <taxon>indigoferoid/millettioid clade</taxon>
        <taxon>Phaseoleae</taxon>
        <taxon>Clitoria</taxon>
    </lineage>
</organism>